<dbReference type="EMBL" id="CM017629">
    <property type="protein sequence ID" value="TYH63812.1"/>
    <property type="molecule type" value="Genomic_DNA"/>
</dbReference>
<evidence type="ECO:0000313" key="3">
    <source>
        <dbReference type="Proteomes" id="UP000322667"/>
    </source>
</evidence>
<accession>A0A5D2KA36</accession>
<organism evidence="2 3">
    <name type="scientific">Gossypium tomentosum</name>
    <name type="common">Hawaiian cotton</name>
    <name type="synonym">Gossypium sandvicense</name>
    <dbReference type="NCBI Taxonomy" id="34277"/>
    <lineage>
        <taxon>Eukaryota</taxon>
        <taxon>Viridiplantae</taxon>
        <taxon>Streptophyta</taxon>
        <taxon>Embryophyta</taxon>
        <taxon>Tracheophyta</taxon>
        <taxon>Spermatophyta</taxon>
        <taxon>Magnoliopsida</taxon>
        <taxon>eudicotyledons</taxon>
        <taxon>Gunneridae</taxon>
        <taxon>Pentapetalae</taxon>
        <taxon>rosids</taxon>
        <taxon>malvids</taxon>
        <taxon>Malvales</taxon>
        <taxon>Malvaceae</taxon>
        <taxon>Malvoideae</taxon>
        <taxon>Gossypium</taxon>
    </lineage>
</organism>
<reference evidence="2 3" key="1">
    <citation type="submission" date="2019-07" db="EMBL/GenBank/DDBJ databases">
        <title>WGS assembly of Gossypium tomentosum.</title>
        <authorList>
            <person name="Chen Z.J."/>
            <person name="Sreedasyam A."/>
            <person name="Ando A."/>
            <person name="Song Q."/>
            <person name="De L."/>
            <person name="Hulse-Kemp A."/>
            <person name="Ding M."/>
            <person name="Ye W."/>
            <person name="Kirkbride R."/>
            <person name="Jenkins J."/>
            <person name="Plott C."/>
            <person name="Lovell J."/>
            <person name="Lin Y.-M."/>
            <person name="Vaughn R."/>
            <person name="Liu B."/>
            <person name="Li W."/>
            <person name="Simpson S."/>
            <person name="Scheffler B."/>
            <person name="Saski C."/>
            <person name="Grover C."/>
            <person name="Hu G."/>
            <person name="Conover J."/>
            <person name="Carlson J."/>
            <person name="Shu S."/>
            <person name="Boston L."/>
            <person name="Williams M."/>
            <person name="Peterson D."/>
            <person name="Mcgee K."/>
            <person name="Jones D."/>
            <person name="Wendel J."/>
            <person name="Stelly D."/>
            <person name="Grimwood J."/>
            <person name="Schmutz J."/>
        </authorList>
    </citation>
    <scope>NUCLEOTIDE SEQUENCE [LARGE SCALE GENOMIC DNA]</scope>
    <source>
        <strain evidence="2">7179.01</strain>
    </source>
</reference>
<keyword evidence="1" id="KW-0812">Transmembrane</keyword>
<name>A0A5D2KA36_GOSTO</name>
<evidence type="ECO:0000256" key="1">
    <source>
        <dbReference type="SAM" id="Phobius"/>
    </source>
</evidence>
<keyword evidence="1" id="KW-0472">Membrane</keyword>
<dbReference type="AlphaFoldDB" id="A0A5D2KA36"/>
<dbReference type="Proteomes" id="UP000322667">
    <property type="component" value="Chromosome D07"/>
</dbReference>
<gene>
    <name evidence="2" type="ORF">ES332_D07G220900v1</name>
</gene>
<feature type="transmembrane region" description="Helical" evidence="1">
    <location>
        <begin position="12"/>
        <end position="36"/>
    </location>
</feature>
<keyword evidence="3" id="KW-1185">Reference proteome</keyword>
<sequence length="109" mass="12858">MNRAFIVIDRLININLSTVRDITLTIFVMVIWVWWWKTIRITRTAVLLLYRWLILCKRAVYFTDSFIDPEDSDNGRIYHQQIQLRLQFFPDPAAAEKAIALVSGVAPQY</sequence>
<proteinExistence type="predicted"/>
<evidence type="ECO:0000313" key="2">
    <source>
        <dbReference type="EMBL" id="TYH63812.1"/>
    </source>
</evidence>
<keyword evidence="1" id="KW-1133">Transmembrane helix</keyword>
<protein>
    <submittedName>
        <fullName evidence="2">Uncharacterized protein</fullName>
    </submittedName>
</protein>